<reference evidence="2 3" key="1">
    <citation type="submission" date="2017-05" db="EMBL/GenBank/DDBJ databases">
        <title>Complete and WGS of Bordetella genogroups.</title>
        <authorList>
            <person name="Spilker T."/>
            <person name="LiPuma J."/>
        </authorList>
    </citation>
    <scope>NUCLEOTIDE SEQUENCE [LARGE SCALE GENOMIC DNA]</scope>
    <source>
        <strain evidence="2 3">AU19157</strain>
    </source>
</reference>
<evidence type="ECO:0000256" key="1">
    <source>
        <dbReference type="SAM" id="MobiDB-lite"/>
    </source>
</evidence>
<accession>A0A1W6YKM4</accession>
<feature type="region of interest" description="Disordered" evidence="1">
    <location>
        <begin position="70"/>
        <end position="95"/>
    </location>
</feature>
<dbReference type="EMBL" id="CP021108">
    <property type="protein sequence ID" value="ARP81093.1"/>
    <property type="molecule type" value="Genomic_DNA"/>
</dbReference>
<feature type="compositionally biased region" description="Low complexity" evidence="1">
    <location>
        <begin position="24"/>
        <end position="40"/>
    </location>
</feature>
<gene>
    <name evidence="2" type="ORF">CAL12_09720</name>
</gene>
<evidence type="ECO:0000313" key="2">
    <source>
        <dbReference type="EMBL" id="ARP81093.1"/>
    </source>
</evidence>
<dbReference type="Proteomes" id="UP000194151">
    <property type="component" value="Chromosome"/>
</dbReference>
<organism evidence="2 3">
    <name type="scientific">Bordetella genomosp. 8</name>
    <dbReference type="NCBI Taxonomy" id="1416806"/>
    <lineage>
        <taxon>Bacteria</taxon>
        <taxon>Pseudomonadati</taxon>
        <taxon>Pseudomonadota</taxon>
        <taxon>Betaproteobacteria</taxon>
        <taxon>Burkholderiales</taxon>
        <taxon>Alcaligenaceae</taxon>
        <taxon>Bordetella</taxon>
    </lineage>
</organism>
<proteinExistence type="predicted"/>
<sequence>MPLILTAAVCAVLAGCGSTPSKGYSSQSQPPATASQPSYSDGSGAKPALTIQSGEGEKLNLPWFVRDIQGAVNKGSGPTTEWRSVDPPPNAPPAQ</sequence>
<protein>
    <submittedName>
        <fullName evidence="2">Uncharacterized protein</fullName>
    </submittedName>
</protein>
<dbReference type="KEGG" id="bgv:CAL12_09720"/>
<dbReference type="AlphaFoldDB" id="A0A1W6YKM4"/>
<feature type="compositionally biased region" description="Pro residues" evidence="1">
    <location>
        <begin position="86"/>
        <end position="95"/>
    </location>
</feature>
<name>A0A1W6YKM4_9BORD</name>
<keyword evidence="3" id="KW-1185">Reference proteome</keyword>
<feature type="region of interest" description="Disordered" evidence="1">
    <location>
        <begin position="18"/>
        <end position="53"/>
    </location>
</feature>
<evidence type="ECO:0000313" key="3">
    <source>
        <dbReference type="Proteomes" id="UP000194151"/>
    </source>
</evidence>